<organism evidence="1 2">
    <name type="scientific">Pseudoalteromonas gelatinilytica</name>
    <dbReference type="NCBI Taxonomy" id="1703256"/>
    <lineage>
        <taxon>Bacteria</taxon>
        <taxon>Pseudomonadati</taxon>
        <taxon>Pseudomonadota</taxon>
        <taxon>Gammaproteobacteria</taxon>
        <taxon>Alteromonadales</taxon>
        <taxon>Pseudoalteromonadaceae</taxon>
        <taxon>Pseudoalteromonas</taxon>
    </lineage>
</organism>
<evidence type="ECO:0000313" key="2">
    <source>
        <dbReference type="Proteomes" id="UP000638462"/>
    </source>
</evidence>
<name>A0ABQ1TXL1_9GAMM</name>
<accession>A0ABQ1TXL1</accession>
<comment type="caution">
    <text evidence="1">The sequence shown here is derived from an EMBL/GenBank/DDBJ whole genome shotgun (WGS) entry which is preliminary data.</text>
</comment>
<protein>
    <recommendedName>
        <fullName evidence="3">Lipoprotein</fullName>
    </recommendedName>
</protein>
<gene>
    <name evidence="1" type="ORF">GCM10008027_33780</name>
</gene>
<keyword evidence="2" id="KW-1185">Reference proteome</keyword>
<proteinExistence type="predicted"/>
<dbReference type="Proteomes" id="UP000638462">
    <property type="component" value="Unassembled WGS sequence"/>
</dbReference>
<evidence type="ECO:0000313" key="1">
    <source>
        <dbReference type="EMBL" id="GGF06182.1"/>
    </source>
</evidence>
<dbReference type="PROSITE" id="PS51257">
    <property type="entry name" value="PROKAR_LIPOPROTEIN"/>
    <property type="match status" value="1"/>
</dbReference>
<sequence length="169" mass="18412">MRIGFLLIPLIVSGCAGLPKYKAPLANQPTATLKINHDFNAPFLGYSTFVNVHSEEESCGKSFGAESAAQLVILDDSNPLISPLNPDGVNLVADKKYTFMIMSVAGMSNCTTYASFKPKAEQNYEINVSGKLGAYDSYCKAELVRIDGKSKEASPMQFDYYGNCRESNN</sequence>
<reference evidence="2" key="1">
    <citation type="journal article" date="2019" name="Int. J. Syst. Evol. Microbiol.">
        <title>The Global Catalogue of Microorganisms (GCM) 10K type strain sequencing project: providing services to taxonomists for standard genome sequencing and annotation.</title>
        <authorList>
            <consortium name="The Broad Institute Genomics Platform"/>
            <consortium name="The Broad Institute Genome Sequencing Center for Infectious Disease"/>
            <person name="Wu L."/>
            <person name="Ma J."/>
        </authorList>
    </citation>
    <scope>NUCLEOTIDE SEQUENCE [LARGE SCALE GENOMIC DNA]</scope>
    <source>
        <strain evidence="2">CGMCC 1.15394</strain>
    </source>
</reference>
<evidence type="ECO:0008006" key="3">
    <source>
        <dbReference type="Google" id="ProtNLM"/>
    </source>
</evidence>
<dbReference type="RefSeq" id="WP_105182057.1">
    <property type="nucleotide sequence ID" value="NZ_BMIT01000015.1"/>
</dbReference>
<dbReference type="EMBL" id="BMIT01000015">
    <property type="protein sequence ID" value="GGF06182.1"/>
    <property type="molecule type" value="Genomic_DNA"/>
</dbReference>